<reference evidence="3 4" key="1">
    <citation type="submission" date="2019-03" db="EMBL/GenBank/DDBJ databases">
        <title>Freshwater and sediment microbial communities from various areas in North America, analyzing microbe dynamics in response to fracking.</title>
        <authorList>
            <person name="Lamendella R."/>
        </authorList>
    </citation>
    <scope>NUCLEOTIDE SEQUENCE [LARGE SCALE GENOMIC DNA]</scope>
    <source>
        <strain evidence="3 4">6_TX</strain>
    </source>
</reference>
<protein>
    <submittedName>
        <fullName evidence="3">Transposase</fullName>
    </submittedName>
</protein>
<dbReference type="GO" id="GO:0006313">
    <property type="term" value="P:DNA transposition"/>
    <property type="evidence" value="ECO:0007669"/>
    <property type="project" value="InterPro"/>
</dbReference>
<comment type="caution">
    <text evidence="3">The sequence shown here is derived from an EMBL/GenBank/DDBJ whole genome shotgun (WGS) entry which is preliminary data.</text>
</comment>
<dbReference type="AlphaFoldDB" id="A0A4R8G233"/>
<comment type="similarity">
    <text evidence="1">Belongs to the transposase 8 family.</text>
</comment>
<dbReference type="EMBL" id="SOEC01000002">
    <property type="protein sequence ID" value="TDX32143.1"/>
    <property type="molecule type" value="Genomic_DNA"/>
</dbReference>
<dbReference type="PANTHER" id="PTHR33609">
    <property type="entry name" value="LOW CALCIUM RESPONSE LOCUS PROTEIN S"/>
    <property type="match status" value="1"/>
</dbReference>
<dbReference type="InterPro" id="IPR052546">
    <property type="entry name" value="Transposase_8_domain"/>
</dbReference>
<evidence type="ECO:0000256" key="2">
    <source>
        <dbReference type="SAM" id="Coils"/>
    </source>
</evidence>
<dbReference type="InterPro" id="IPR009057">
    <property type="entry name" value="Homeodomain-like_sf"/>
</dbReference>
<dbReference type="Proteomes" id="UP000294489">
    <property type="component" value="Unassembled WGS sequence"/>
</dbReference>
<keyword evidence="2" id="KW-0175">Coiled coil</keyword>
<dbReference type="GO" id="GO:0003677">
    <property type="term" value="F:DNA binding"/>
    <property type="evidence" value="ECO:0007669"/>
    <property type="project" value="InterPro"/>
</dbReference>
<dbReference type="InterPro" id="IPR002514">
    <property type="entry name" value="Transposase_8"/>
</dbReference>
<dbReference type="SUPFAM" id="SSF46689">
    <property type="entry name" value="Homeodomain-like"/>
    <property type="match status" value="1"/>
</dbReference>
<evidence type="ECO:0000313" key="3">
    <source>
        <dbReference type="EMBL" id="TDX32143.1"/>
    </source>
</evidence>
<proteinExistence type="inferred from homology"/>
<evidence type="ECO:0000313" key="4">
    <source>
        <dbReference type="Proteomes" id="UP000294489"/>
    </source>
</evidence>
<dbReference type="Pfam" id="PF01527">
    <property type="entry name" value="HTH_Tnp_1"/>
    <property type="match status" value="1"/>
</dbReference>
<dbReference type="PANTHER" id="PTHR33609:SF1">
    <property type="entry name" value="TRANSPOSASE"/>
    <property type="match status" value="1"/>
</dbReference>
<accession>A0A4R8G233</accession>
<evidence type="ECO:0000256" key="1">
    <source>
        <dbReference type="ARBA" id="ARBA00009964"/>
    </source>
</evidence>
<sequence length="163" mass="18895">MKRNRHTEEQIISILKANERGVSIAELARQNGVTEQTLYRWKAKYSGMEVSESKRLRELEAENARLKKLLAESALDNAALKEIVSGKWWRPKRSGGRYSIWWRAAGSASEAPADCWAWHGQWLGIRPYRVTMRRFGHACKPWRRAIPAMATYCCMPCCVRRGW</sequence>
<name>A0A4R8G233_9GAMM</name>
<gene>
    <name evidence="3" type="ORF">DFO67_10292</name>
</gene>
<feature type="coiled-coil region" evidence="2">
    <location>
        <begin position="49"/>
        <end position="76"/>
    </location>
</feature>
<organism evidence="3 4">
    <name type="scientific">Modicisalibacter xianhensis</name>
    <dbReference type="NCBI Taxonomy" id="442341"/>
    <lineage>
        <taxon>Bacteria</taxon>
        <taxon>Pseudomonadati</taxon>
        <taxon>Pseudomonadota</taxon>
        <taxon>Gammaproteobacteria</taxon>
        <taxon>Oceanospirillales</taxon>
        <taxon>Halomonadaceae</taxon>
        <taxon>Modicisalibacter</taxon>
    </lineage>
</organism>
<dbReference type="GO" id="GO:0004803">
    <property type="term" value="F:transposase activity"/>
    <property type="evidence" value="ECO:0007669"/>
    <property type="project" value="InterPro"/>
</dbReference>